<proteinExistence type="predicted"/>
<reference evidence="1" key="1">
    <citation type="submission" date="2007-04" db="EMBL/GenBank/DDBJ databases">
        <title>Annotation of Pediculus humanus corporis strain USDA.</title>
        <authorList>
            <person name="Kirkness E."/>
            <person name="Hannick L."/>
            <person name="Hass B."/>
            <person name="Bruggner R."/>
            <person name="Lawson D."/>
            <person name="Bidwell S."/>
            <person name="Joardar V."/>
            <person name="Caler E."/>
            <person name="Walenz B."/>
            <person name="Inman J."/>
            <person name="Schobel S."/>
            <person name="Galinsky K."/>
            <person name="Amedeo P."/>
            <person name="Strausberg R."/>
        </authorList>
    </citation>
    <scope>NUCLEOTIDE SEQUENCE</scope>
    <source>
        <strain evidence="1">USDA</strain>
    </source>
</reference>
<sequence length="183" mass="21772">MNYNEIKNKLIATVKEMILANPDIIEHTLKNSTQLKSECQSTEGVINELKEYTKAEHNYVDSKLKIVPLLKEIINMKEKYSEKFQDKCTCQNINSEIMFKKLEFLKLQFFYKLYEENNALQGHLILQNMLIKELDSLKKNYNDIIARNNQFDCIKNDSNYLNLFKQYKELKEIEKRAEIMKSI</sequence>
<dbReference type="HOGENOM" id="CLU_1476866_0_0_1"/>
<dbReference type="EnsemblMetazoa" id="PHUM350490-RA">
    <property type="protein sequence ID" value="PHUM350490-PA"/>
    <property type="gene ID" value="PHUM350490"/>
</dbReference>
<dbReference type="Proteomes" id="UP000009046">
    <property type="component" value="Unassembled WGS sequence"/>
</dbReference>
<name>E0VP22_PEDHC</name>
<dbReference type="InParanoid" id="E0VP22"/>
<dbReference type="KEGG" id="phu:Phum_PHUM350490"/>
<keyword evidence="3" id="KW-1185">Reference proteome</keyword>
<dbReference type="RefSeq" id="XP_002427866.1">
    <property type="nucleotide sequence ID" value="XM_002427821.1"/>
</dbReference>
<dbReference type="AlphaFoldDB" id="E0VP22"/>
<dbReference type="VEuPathDB" id="VectorBase:PHUM350490"/>
<gene>
    <name evidence="2" type="primary">8231953</name>
    <name evidence="1" type="ORF">Phum_PHUM350490</name>
</gene>
<dbReference type="GeneID" id="8231953"/>
<evidence type="ECO:0000313" key="1">
    <source>
        <dbReference type="EMBL" id="EEB15128.1"/>
    </source>
</evidence>
<reference evidence="1" key="2">
    <citation type="submission" date="2007-04" db="EMBL/GenBank/DDBJ databases">
        <title>The genome of the human body louse.</title>
        <authorList>
            <consortium name="The Human Body Louse Genome Consortium"/>
            <person name="Kirkness E."/>
            <person name="Walenz B."/>
            <person name="Hass B."/>
            <person name="Bruggner R."/>
            <person name="Strausberg R."/>
        </authorList>
    </citation>
    <scope>NUCLEOTIDE SEQUENCE</scope>
    <source>
        <strain evidence="1">USDA</strain>
    </source>
</reference>
<evidence type="ECO:0000313" key="3">
    <source>
        <dbReference type="Proteomes" id="UP000009046"/>
    </source>
</evidence>
<dbReference type="EMBL" id="AAZO01004075">
    <property type="status" value="NOT_ANNOTATED_CDS"/>
    <property type="molecule type" value="Genomic_DNA"/>
</dbReference>
<organism>
    <name type="scientific">Pediculus humanus subsp. corporis</name>
    <name type="common">Body louse</name>
    <dbReference type="NCBI Taxonomy" id="121224"/>
    <lineage>
        <taxon>Eukaryota</taxon>
        <taxon>Metazoa</taxon>
        <taxon>Ecdysozoa</taxon>
        <taxon>Arthropoda</taxon>
        <taxon>Hexapoda</taxon>
        <taxon>Insecta</taxon>
        <taxon>Pterygota</taxon>
        <taxon>Neoptera</taxon>
        <taxon>Paraneoptera</taxon>
        <taxon>Psocodea</taxon>
        <taxon>Troctomorpha</taxon>
        <taxon>Phthiraptera</taxon>
        <taxon>Anoplura</taxon>
        <taxon>Pediculidae</taxon>
        <taxon>Pediculus</taxon>
    </lineage>
</organism>
<evidence type="ECO:0000313" key="2">
    <source>
        <dbReference type="EnsemblMetazoa" id="PHUM350490-PA"/>
    </source>
</evidence>
<accession>E0VP22</accession>
<protein>
    <submittedName>
        <fullName evidence="1 2">Uncharacterized protein</fullName>
    </submittedName>
</protein>
<reference evidence="2" key="3">
    <citation type="submission" date="2020-05" db="UniProtKB">
        <authorList>
            <consortium name="EnsemblMetazoa"/>
        </authorList>
    </citation>
    <scope>IDENTIFICATION</scope>
    <source>
        <strain evidence="2">USDA</strain>
    </source>
</reference>
<dbReference type="CTD" id="8231953"/>
<dbReference type="EMBL" id="DS235354">
    <property type="protein sequence ID" value="EEB15128.1"/>
    <property type="molecule type" value="Genomic_DNA"/>
</dbReference>